<evidence type="ECO:0000313" key="2">
    <source>
        <dbReference type="EMBL" id="MBI1492023.1"/>
    </source>
</evidence>
<organism evidence="2 3">
    <name type="scientific">Halocynthiibacter styelae</name>
    <dbReference type="NCBI Taxonomy" id="2761955"/>
    <lineage>
        <taxon>Bacteria</taxon>
        <taxon>Pseudomonadati</taxon>
        <taxon>Pseudomonadota</taxon>
        <taxon>Alphaproteobacteria</taxon>
        <taxon>Rhodobacterales</taxon>
        <taxon>Paracoccaceae</taxon>
        <taxon>Halocynthiibacter</taxon>
    </lineage>
</organism>
<proteinExistence type="predicted"/>
<dbReference type="RefSeq" id="WP_228846994.1">
    <property type="nucleotide sequence ID" value="NZ_JADCKQ010000001.1"/>
</dbReference>
<sequence length="329" mass="35283">MKNPMMATAFLTLLGTLPAKAEYYTCYSGSAVRIETEISTYDLNLLFNLADVRPNAAALMLIVNPNAKTETANTGQWLRGVDQANEICREHEKTHPSGHCETLDLTAQRPGPVACKEVNTPYFFCGDSGITTGETGQSMDYVQRSHGLAAPEGAETALYFNYVGEPRWMEDDLTAAMQHCALEQAEVPEISTASVTSGSSGNWSIALKDTRATGCPAVATPQAGAFSNRYLSSGLRQIQAPFTPGQLISDSGFHSGWRSSGTNSWQAVGADLDEGGIATRTTFSISLISETQANISALMIFNVAPELAAMSPLSESCRFELDAVATRQN</sequence>
<dbReference type="Proteomes" id="UP000640583">
    <property type="component" value="Unassembled WGS sequence"/>
</dbReference>
<accession>A0A8J7IHE4</accession>
<dbReference type="EMBL" id="JADCKQ010000001">
    <property type="protein sequence ID" value="MBI1492023.1"/>
    <property type="molecule type" value="Genomic_DNA"/>
</dbReference>
<name>A0A8J7IHE4_9RHOB</name>
<protein>
    <submittedName>
        <fullName evidence="2">Uncharacterized protein</fullName>
    </submittedName>
</protein>
<feature type="signal peptide" evidence="1">
    <location>
        <begin position="1"/>
        <end position="21"/>
    </location>
</feature>
<comment type="caution">
    <text evidence="2">The sequence shown here is derived from an EMBL/GenBank/DDBJ whole genome shotgun (WGS) entry which is preliminary data.</text>
</comment>
<keyword evidence="1" id="KW-0732">Signal</keyword>
<feature type="chain" id="PRO_5035201009" evidence="1">
    <location>
        <begin position="22"/>
        <end position="329"/>
    </location>
</feature>
<evidence type="ECO:0000313" key="3">
    <source>
        <dbReference type="Proteomes" id="UP000640583"/>
    </source>
</evidence>
<gene>
    <name evidence="2" type="ORF">H1D41_00060</name>
</gene>
<reference evidence="2" key="1">
    <citation type="submission" date="2020-10" db="EMBL/GenBank/DDBJ databases">
        <title>Paenihalocynthiibacter styelae gen. nov., sp. nov., isolated from stalked sea squirt Styela clava.</title>
        <authorList>
            <person name="Kim Y.-O."/>
            <person name="Yoon J.-H."/>
        </authorList>
    </citation>
    <scope>NUCLEOTIDE SEQUENCE</scope>
    <source>
        <strain evidence="2">MYP1-1</strain>
    </source>
</reference>
<keyword evidence="3" id="KW-1185">Reference proteome</keyword>
<evidence type="ECO:0000256" key="1">
    <source>
        <dbReference type="SAM" id="SignalP"/>
    </source>
</evidence>
<dbReference type="AlphaFoldDB" id="A0A8J7IHE4"/>